<protein>
    <recommendedName>
        <fullName evidence="4">Transmembrane protein 110</fullName>
    </recommendedName>
</protein>
<feature type="region of interest" description="Disordered" evidence="1">
    <location>
        <begin position="196"/>
        <end position="215"/>
    </location>
</feature>
<feature type="transmembrane region" description="Helical" evidence="2">
    <location>
        <begin position="38"/>
        <end position="60"/>
    </location>
</feature>
<evidence type="ECO:0000313" key="3">
    <source>
        <dbReference type="EMBL" id="CAD9425728.1"/>
    </source>
</evidence>
<feature type="region of interest" description="Disordered" evidence="1">
    <location>
        <begin position="152"/>
        <end position="181"/>
    </location>
</feature>
<organism evidence="3">
    <name type="scientific">Haptolina brevifila</name>
    <dbReference type="NCBI Taxonomy" id="156173"/>
    <lineage>
        <taxon>Eukaryota</taxon>
        <taxon>Haptista</taxon>
        <taxon>Haptophyta</taxon>
        <taxon>Prymnesiophyceae</taxon>
        <taxon>Prymnesiales</taxon>
        <taxon>Prymnesiaceae</taxon>
        <taxon>Haptolina</taxon>
    </lineage>
</organism>
<keyword evidence="2" id="KW-0812">Transmembrane</keyword>
<dbReference type="AlphaFoldDB" id="A0A7S2CHU6"/>
<dbReference type="PANTHER" id="PTHR31735">
    <property type="entry name" value="VACUOLAR MEMBRANE PROTEIN YPL162C"/>
    <property type="match status" value="1"/>
</dbReference>
<accession>A0A7S2CHU6</accession>
<evidence type="ECO:0000256" key="1">
    <source>
        <dbReference type="SAM" id="MobiDB-lite"/>
    </source>
</evidence>
<dbReference type="EMBL" id="HBGU01016497">
    <property type="protein sequence ID" value="CAD9425728.1"/>
    <property type="molecule type" value="Transcribed_RNA"/>
</dbReference>
<feature type="transmembrane region" description="Helical" evidence="2">
    <location>
        <begin position="80"/>
        <end position="102"/>
    </location>
</feature>
<feature type="compositionally biased region" description="Polar residues" evidence="1">
    <location>
        <begin position="153"/>
        <end position="163"/>
    </location>
</feature>
<evidence type="ECO:0008006" key="4">
    <source>
        <dbReference type="Google" id="ProtNLM"/>
    </source>
</evidence>
<sequence length="215" mass="24021">MAVVMRAYNWAVDRFHITLLRSGEYGSPPSWRPWLAQLLIWGFLASAEKVLTAVVVIMPLHTHLDYVAYALEAPVADYPALELIVVMVVAPVLLNAIFFWLIDNLIMRKRRLDGHGYRSDGQYGDDQIMMDDDDDHRQPLLEDCVCCPGPFTPAQQSPSIRSSTDIDKSRGKYTAAAAPPLPRSYDITPAYDNTLTPASSRCRDRSACPTPSHSV</sequence>
<keyword evidence="2" id="KW-1133">Transmembrane helix</keyword>
<dbReference type="PANTHER" id="PTHR31735:SF1">
    <property type="entry name" value="VACUOLAR MEMBRANE PROTEIN YPL162C"/>
    <property type="match status" value="1"/>
</dbReference>
<dbReference type="InterPro" id="IPR022127">
    <property type="entry name" value="STIMATE/YPL162C"/>
</dbReference>
<proteinExistence type="predicted"/>
<dbReference type="GO" id="GO:0016020">
    <property type="term" value="C:membrane"/>
    <property type="evidence" value="ECO:0007669"/>
    <property type="project" value="TreeGrafter"/>
</dbReference>
<reference evidence="3" key="1">
    <citation type="submission" date="2021-01" db="EMBL/GenBank/DDBJ databases">
        <authorList>
            <person name="Corre E."/>
            <person name="Pelletier E."/>
            <person name="Niang G."/>
            <person name="Scheremetjew M."/>
            <person name="Finn R."/>
            <person name="Kale V."/>
            <person name="Holt S."/>
            <person name="Cochrane G."/>
            <person name="Meng A."/>
            <person name="Brown T."/>
            <person name="Cohen L."/>
        </authorList>
    </citation>
    <scope>NUCLEOTIDE SEQUENCE</scope>
    <source>
        <strain evidence="3">UTEX LB 985</strain>
    </source>
</reference>
<gene>
    <name evidence="3" type="ORF">CBRE1094_LOCUS8914</name>
</gene>
<name>A0A7S2CHU6_9EUKA</name>
<keyword evidence="2" id="KW-0472">Membrane</keyword>
<dbReference type="Pfam" id="PF12400">
    <property type="entry name" value="STIMATE"/>
    <property type="match status" value="1"/>
</dbReference>
<evidence type="ECO:0000256" key="2">
    <source>
        <dbReference type="SAM" id="Phobius"/>
    </source>
</evidence>